<proteinExistence type="predicted"/>
<feature type="non-terminal residue" evidence="1">
    <location>
        <position position="95"/>
    </location>
</feature>
<protein>
    <submittedName>
        <fullName evidence="1">Uncharacterized protein</fullName>
    </submittedName>
</protein>
<gene>
    <name evidence="1" type="ORF">CUMW_226570</name>
</gene>
<dbReference type="Proteomes" id="UP000236630">
    <property type="component" value="Unassembled WGS sequence"/>
</dbReference>
<name>A0A2H5QG33_CITUN</name>
<dbReference type="EMBL" id="BDQV01000357">
    <property type="protein sequence ID" value="GAY63562.1"/>
    <property type="molecule type" value="Genomic_DNA"/>
</dbReference>
<sequence length="95" mass="11329">MIPRSYSSFNNLHAQSSKDHEITTMTKWIFWKHQLWEISTIHIRIQHSYIFIGKTEFERAASSETSDDVPSFKVLFFWSLSWISCYRAILPVLFI</sequence>
<accession>A0A2H5QG33</accession>
<dbReference type="AlphaFoldDB" id="A0A2H5QG33"/>
<comment type="caution">
    <text evidence="1">The sequence shown here is derived from an EMBL/GenBank/DDBJ whole genome shotgun (WGS) entry which is preliminary data.</text>
</comment>
<evidence type="ECO:0000313" key="1">
    <source>
        <dbReference type="EMBL" id="GAY63562.1"/>
    </source>
</evidence>
<organism evidence="1 2">
    <name type="scientific">Citrus unshiu</name>
    <name type="common">Satsuma mandarin</name>
    <name type="synonym">Citrus nobilis var. unshiu</name>
    <dbReference type="NCBI Taxonomy" id="55188"/>
    <lineage>
        <taxon>Eukaryota</taxon>
        <taxon>Viridiplantae</taxon>
        <taxon>Streptophyta</taxon>
        <taxon>Embryophyta</taxon>
        <taxon>Tracheophyta</taxon>
        <taxon>Spermatophyta</taxon>
        <taxon>Magnoliopsida</taxon>
        <taxon>eudicotyledons</taxon>
        <taxon>Gunneridae</taxon>
        <taxon>Pentapetalae</taxon>
        <taxon>rosids</taxon>
        <taxon>malvids</taxon>
        <taxon>Sapindales</taxon>
        <taxon>Rutaceae</taxon>
        <taxon>Aurantioideae</taxon>
        <taxon>Citrus</taxon>
    </lineage>
</organism>
<reference evidence="1 2" key="1">
    <citation type="journal article" date="2017" name="Front. Genet.">
        <title>Draft sequencing of the heterozygous diploid genome of Satsuma (Citrus unshiu Marc.) using a hybrid assembly approach.</title>
        <authorList>
            <person name="Shimizu T."/>
            <person name="Tanizawa Y."/>
            <person name="Mochizuki T."/>
            <person name="Nagasaki H."/>
            <person name="Yoshioka T."/>
            <person name="Toyoda A."/>
            <person name="Fujiyama A."/>
            <person name="Kaminuma E."/>
            <person name="Nakamura Y."/>
        </authorList>
    </citation>
    <scope>NUCLEOTIDE SEQUENCE [LARGE SCALE GENOMIC DNA]</scope>
    <source>
        <strain evidence="2">cv. Miyagawa wase</strain>
    </source>
</reference>
<keyword evidence="2" id="KW-1185">Reference proteome</keyword>
<evidence type="ECO:0000313" key="2">
    <source>
        <dbReference type="Proteomes" id="UP000236630"/>
    </source>
</evidence>